<organism evidence="13 14">
    <name type="scientific">Tenggerimyces flavus</name>
    <dbReference type="NCBI Taxonomy" id="1708749"/>
    <lineage>
        <taxon>Bacteria</taxon>
        <taxon>Bacillati</taxon>
        <taxon>Actinomycetota</taxon>
        <taxon>Actinomycetes</taxon>
        <taxon>Propionibacteriales</taxon>
        <taxon>Nocardioidaceae</taxon>
        <taxon>Tenggerimyces</taxon>
    </lineage>
</organism>
<dbReference type="Pfam" id="PF03737">
    <property type="entry name" value="RraA-like"/>
    <property type="match status" value="1"/>
</dbReference>
<reference evidence="14" key="1">
    <citation type="journal article" date="2019" name="Int. J. Syst. Evol. Microbiol.">
        <title>The Global Catalogue of Microorganisms (GCM) 10K type strain sequencing project: providing services to taxonomists for standard genome sequencing and annotation.</title>
        <authorList>
            <consortium name="The Broad Institute Genomics Platform"/>
            <consortium name="The Broad Institute Genome Sequencing Center for Infectious Disease"/>
            <person name="Wu L."/>
            <person name="Ma J."/>
        </authorList>
    </citation>
    <scope>NUCLEOTIDE SEQUENCE [LARGE SCALE GENOMIC DNA]</scope>
    <source>
        <strain evidence="14">CGMCC 4.7241</strain>
    </source>
</reference>
<evidence type="ECO:0000256" key="2">
    <source>
        <dbReference type="ARBA" id="ARBA00001968"/>
    </source>
</evidence>
<proteinExistence type="inferred from homology"/>
<sequence length="208" mass="22567">MREQLYTPVLGDVLDQVGRQHQFLPPSIMPIRTDFVLVGRAMPVLATDVFGPQPKPYGLLTEALDQLRPGEVYLAHGGRAQAALWGEILTVTAKVRGAVGAVLDGFHRDTPQVLTHDWPVFSRGPYAQDSGPRSSVVDFRVDVEIGSVWVSPGDLVVGDRDGVVVVPRAIEDEVLERALAKVAAENEVLKAIENGMSSTEAFARYGVL</sequence>
<protein>
    <recommendedName>
        <fullName evidence="7">Putative 4-hydroxy-4-methyl-2-oxoglutarate aldolase</fullName>
        <ecNumber evidence="6">4.1.1.112</ecNumber>
        <ecNumber evidence="5">4.1.3.17</ecNumber>
    </recommendedName>
    <alternativeName>
        <fullName evidence="11">Oxaloacetate decarboxylase</fullName>
    </alternativeName>
    <alternativeName>
        <fullName evidence="9">Regulator of ribonuclease activity homolog</fullName>
    </alternativeName>
    <alternativeName>
        <fullName evidence="10">RraA-like protein</fullName>
    </alternativeName>
</protein>
<dbReference type="EC" id="4.1.3.17" evidence="5"/>
<comment type="similarity">
    <text evidence="3">Belongs to the class II aldolase/RraA-like family.</text>
</comment>
<comment type="function">
    <text evidence="8">Catalyzes the aldol cleavage of 4-hydroxy-4-methyl-2-oxoglutarate (HMG) into 2 molecules of pyruvate. Also contains a secondary oxaloacetate (OAA) decarboxylase activity due to the common pyruvate enolate transition state formed following C-C bond cleavage in the retro-aldol and decarboxylation reactions.</text>
</comment>
<dbReference type="Gene3D" id="3.50.30.40">
    <property type="entry name" value="Ribonuclease E inhibitor RraA/RraA-like"/>
    <property type="match status" value="1"/>
</dbReference>
<evidence type="ECO:0000256" key="3">
    <source>
        <dbReference type="ARBA" id="ARBA00008621"/>
    </source>
</evidence>
<dbReference type="Proteomes" id="UP001595699">
    <property type="component" value="Unassembled WGS sequence"/>
</dbReference>
<comment type="catalytic activity">
    <reaction evidence="1">
        <text>4-hydroxy-4-methyl-2-oxoglutarate = 2 pyruvate</text>
        <dbReference type="Rhea" id="RHEA:22748"/>
        <dbReference type="ChEBI" id="CHEBI:15361"/>
        <dbReference type="ChEBI" id="CHEBI:58276"/>
        <dbReference type="EC" id="4.1.3.17"/>
    </reaction>
</comment>
<comment type="catalytic activity">
    <reaction evidence="12">
        <text>oxaloacetate + H(+) = pyruvate + CO2</text>
        <dbReference type="Rhea" id="RHEA:15641"/>
        <dbReference type="ChEBI" id="CHEBI:15361"/>
        <dbReference type="ChEBI" id="CHEBI:15378"/>
        <dbReference type="ChEBI" id="CHEBI:16452"/>
        <dbReference type="ChEBI" id="CHEBI:16526"/>
        <dbReference type="EC" id="4.1.1.112"/>
    </reaction>
</comment>
<evidence type="ECO:0000256" key="12">
    <source>
        <dbReference type="ARBA" id="ARBA00047973"/>
    </source>
</evidence>
<comment type="caution">
    <text evidence="13">The sequence shown here is derived from an EMBL/GenBank/DDBJ whole genome shotgun (WGS) entry which is preliminary data.</text>
</comment>
<dbReference type="RefSeq" id="WP_205116600.1">
    <property type="nucleotide sequence ID" value="NZ_JAFBCM010000001.1"/>
</dbReference>
<dbReference type="EC" id="4.1.1.112" evidence="6"/>
<dbReference type="InterPro" id="IPR036704">
    <property type="entry name" value="RraA/RraA-like_sf"/>
</dbReference>
<evidence type="ECO:0000256" key="5">
    <source>
        <dbReference type="ARBA" id="ARBA00012213"/>
    </source>
</evidence>
<evidence type="ECO:0000313" key="13">
    <source>
        <dbReference type="EMBL" id="MFC3765572.1"/>
    </source>
</evidence>
<comment type="subunit">
    <text evidence="4">Homotrimer.</text>
</comment>
<dbReference type="SUPFAM" id="SSF89562">
    <property type="entry name" value="RraA-like"/>
    <property type="match status" value="1"/>
</dbReference>
<evidence type="ECO:0000256" key="1">
    <source>
        <dbReference type="ARBA" id="ARBA00001342"/>
    </source>
</evidence>
<evidence type="ECO:0000256" key="8">
    <source>
        <dbReference type="ARBA" id="ARBA00025046"/>
    </source>
</evidence>
<evidence type="ECO:0000256" key="7">
    <source>
        <dbReference type="ARBA" id="ARBA00016549"/>
    </source>
</evidence>
<accession>A0ABV7YKM1</accession>
<comment type="cofactor">
    <cofactor evidence="2">
        <name>a divalent metal cation</name>
        <dbReference type="ChEBI" id="CHEBI:60240"/>
    </cofactor>
</comment>
<dbReference type="PANTHER" id="PTHR33254:SF4">
    <property type="entry name" value="4-HYDROXY-4-METHYL-2-OXOGLUTARATE ALDOLASE 3-RELATED"/>
    <property type="match status" value="1"/>
</dbReference>
<dbReference type="EMBL" id="JBHRZH010000041">
    <property type="protein sequence ID" value="MFC3765572.1"/>
    <property type="molecule type" value="Genomic_DNA"/>
</dbReference>
<evidence type="ECO:0000256" key="11">
    <source>
        <dbReference type="ARBA" id="ARBA00032305"/>
    </source>
</evidence>
<dbReference type="PANTHER" id="PTHR33254">
    <property type="entry name" value="4-HYDROXY-4-METHYL-2-OXOGLUTARATE ALDOLASE 3-RELATED"/>
    <property type="match status" value="1"/>
</dbReference>
<keyword evidence="14" id="KW-1185">Reference proteome</keyword>
<evidence type="ECO:0000256" key="4">
    <source>
        <dbReference type="ARBA" id="ARBA00011233"/>
    </source>
</evidence>
<name>A0ABV7YKM1_9ACTN</name>
<evidence type="ECO:0000313" key="14">
    <source>
        <dbReference type="Proteomes" id="UP001595699"/>
    </source>
</evidence>
<gene>
    <name evidence="13" type="ORF">ACFOUW_32390</name>
</gene>
<evidence type="ECO:0000256" key="10">
    <source>
        <dbReference type="ARBA" id="ARBA00030169"/>
    </source>
</evidence>
<dbReference type="CDD" id="cd16841">
    <property type="entry name" value="RraA_family"/>
    <property type="match status" value="1"/>
</dbReference>
<dbReference type="InterPro" id="IPR005493">
    <property type="entry name" value="RraA/RraA-like"/>
</dbReference>
<evidence type="ECO:0000256" key="9">
    <source>
        <dbReference type="ARBA" id="ARBA00029596"/>
    </source>
</evidence>
<evidence type="ECO:0000256" key="6">
    <source>
        <dbReference type="ARBA" id="ARBA00012947"/>
    </source>
</evidence>